<organism evidence="3 4">
    <name type="scientific">Nocardioides guangzhouensis</name>
    <dbReference type="NCBI Taxonomy" id="2497878"/>
    <lineage>
        <taxon>Bacteria</taxon>
        <taxon>Bacillati</taxon>
        <taxon>Actinomycetota</taxon>
        <taxon>Actinomycetes</taxon>
        <taxon>Propionibacteriales</taxon>
        <taxon>Nocardioidaceae</taxon>
        <taxon>Nocardioides</taxon>
    </lineage>
</organism>
<proteinExistence type="predicted"/>
<gene>
    <name evidence="3" type="ORF">EKO23_21920</name>
</gene>
<protein>
    <submittedName>
        <fullName evidence="3">Uncharacterized protein</fullName>
    </submittedName>
</protein>
<keyword evidence="4" id="KW-1185">Reference proteome</keyword>
<dbReference type="AlphaFoldDB" id="A0A4Q4Z4P8"/>
<evidence type="ECO:0000256" key="1">
    <source>
        <dbReference type="SAM" id="MobiDB-lite"/>
    </source>
</evidence>
<feature type="region of interest" description="Disordered" evidence="1">
    <location>
        <begin position="41"/>
        <end position="60"/>
    </location>
</feature>
<accession>A0A4Q4Z4P8</accession>
<dbReference type="OrthoDB" id="2079373at2"/>
<evidence type="ECO:0000313" key="4">
    <source>
        <dbReference type="Proteomes" id="UP000295198"/>
    </source>
</evidence>
<dbReference type="RefSeq" id="WP_134720615.1">
    <property type="nucleotide sequence ID" value="NZ_SDKM01000048.1"/>
</dbReference>
<keyword evidence="2" id="KW-0732">Signal</keyword>
<dbReference type="NCBIfam" id="NF045524">
    <property type="entry name" value="MXAN_6640_HExxH"/>
    <property type="match status" value="1"/>
</dbReference>
<evidence type="ECO:0000256" key="2">
    <source>
        <dbReference type="SAM" id="SignalP"/>
    </source>
</evidence>
<comment type="caution">
    <text evidence="3">The sequence shown here is derived from an EMBL/GenBank/DDBJ whole genome shotgun (WGS) entry which is preliminary data.</text>
</comment>
<dbReference type="Pfam" id="PF19527">
    <property type="entry name" value="DUF6055"/>
    <property type="match status" value="1"/>
</dbReference>
<feature type="signal peptide" evidence="2">
    <location>
        <begin position="1"/>
        <end position="31"/>
    </location>
</feature>
<sequence length="527" mass="56856">MRLLPSPRVARGLTVLVATAGIAATALPSYADPGAAPAGGGVTGSVLDPVPAPGTDPAQDPEQVLETAQDLVDGTAEPGTDPTLVLNQLSQDLADLGPADQRQARRILSRPTDGNDPADALLRYRTAEEDPYCSGQVCVHYVATTADAPPGATVGGLPPRRVTLTAQFINEAWDTEVTSLGYRAPLADRGPGFGEGPDARLDVYLGDIGGDGYFGFVASDRPTPTTSSAYMVLDDDFSKRQFPGPTSSDGMHQVTVAHEFFHTVQYAYDQFDDTWFMESTATWMEEQVYDGVNDNRNYLPFSTLKRPALPLDGPGTVYGNWSFFQFLSERMGRDAVRSMWNRAARDGVYSTLAIRRTLDAANTSLATRVLGYVAAGFFPGRNFSEGGAWPHASASRRWTFSNKSHATGTRRVRIDHLAGRHYTVVPGSGLTGVWKLRVKVDGPGGLTRALVTLDRKDGTLVRKQVPLRADGSGAVRVYFARATIKRAVITLVNTSARFRCNVDGSYSCEGSSRDDQRAFTFSATAVR</sequence>
<evidence type="ECO:0000313" key="3">
    <source>
        <dbReference type="EMBL" id="RYP82388.1"/>
    </source>
</evidence>
<dbReference type="InterPro" id="IPR045690">
    <property type="entry name" value="DUF6055"/>
</dbReference>
<reference evidence="3 4" key="1">
    <citation type="submission" date="2019-01" db="EMBL/GenBank/DDBJ databases">
        <title>Nocardioides guangzhouensis sp. nov., an actinobacterium isolated from soil.</title>
        <authorList>
            <person name="Fu Y."/>
            <person name="Cai Y."/>
            <person name="Lin Z."/>
            <person name="Chen P."/>
        </authorList>
    </citation>
    <scope>NUCLEOTIDE SEQUENCE [LARGE SCALE GENOMIC DNA]</scope>
    <source>
        <strain evidence="3 4">130</strain>
    </source>
</reference>
<dbReference type="Proteomes" id="UP000295198">
    <property type="component" value="Unassembled WGS sequence"/>
</dbReference>
<dbReference type="EMBL" id="SDKM01000048">
    <property type="protein sequence ID" value="RYP82388.1"/>
    <property type="molecule type" value="Genomic_DNA"/>
</dbReference>
<name>A0A4Q4Z4P8_9ACTN</name>
<feature type="chain" id="PRO_5021016547" evidence="2">
    <location>
        <begin position="32"/>
        <end position="527"/>
    </location>
</feature>